<dbReference type="GO" id="GO:0005737">
    <property type="term" value="C:cytoplasm"/>
    <property type="evidence" value="ECO:0007669"/>
    <property type="project" value="UniProtKB-SubCell"/>
</dbReference>
<keyword evidence="6 13" id="KW-0479">Metal-binding</keyword>
<dbReference type="PROSITE" id="PS50862">
    <property type="entry name" value="AA_TRNA_LIGASE_II"/>
    <property type="match status" value="1"/>
</dbReference>
<dbReference type="GO" id="GO:0000049">
    <property type="term" value="F:tRNA binding"/>
    <property type="evidence" value="ECO:0007669"/>
    <property type="project" value="InterPro"/>
</dbReference>
<dbReference type="GO" id="GO:0006432">
    <property type="term" value="P:phenylalanyl-tRNA aminoacylation"/>
    <property type="evidence" value="ECO:0007669"/>
    <property type="project" value="UniProtKB-UniRule"/>
</dbReference>
<feature type="binding site" evidence="13">
    <location>
        <position position="250"/>
    </location>
    <ligand>
        <name>Mg(2+)</name>
        <dbReference type="ChEBI" id="CHEBI:18420"/>
        <note>shared with beta subunit</note>
    </ligand>
</feature>
<keyword evidence="7 13" id="KW-0547">Nucleotide-binding</keyword>
<comment type="catalytic activity">
    <reaction evidence="12 13">
        <text>tRNA(Phe) + L-phenylalanine + ATP = L-phenylalanyl-tRNA(Phe) + AMP + diphosphate + H(+)</text>
        <dbReference type="Rhea" id="RHEA:19413"/>
        <dbReference type="Rhea" id="RHEA-COMP:9668"/>
        <dbReference type="Rhea" id="RHEA-COMP:9699"/>
        <dbReference type="ChEBI" id="CHEBI:15378"/>
        <dbReference type="ChEBI" id="CHEBI:30616"/>
        <dbReference type="ChEBI" id="CHEBI:33019"/>
        <dbReference type="ChEBI" id="CHEBI:58095"/>
        <dbReference type="ChEBI" id="CHEBI:78442"/>
        <dbReference type="ChEBI" id="CHEBI:78531"/>
        <dbReference type="ChEBI" id="CHEBI:456215"/>
        <dbReference type="EC" id="6.1.1.20"/>
    </reaction>
</comment>
<comment type="cofactor">
    <cofactor evidence="13">
        <name>Mg(2+)</name>
        <dbReference type="ChEBI" id="CHEBI:18420"/>
    </cofactor>
    <text evidence="13">Binds 2 magnesium ions per tetramer.</text>
</comment>
<gene>
    <name evidence="13 15" type="primary">pheS</name>
    <name evidence="15" type="ORF">FLA105534_00037</name>
</gene>
<name>A0A6J4G646_9FLAO</name>
<keyword evidence="9 13" id="KW-0460">Magnesium</keyword>
<dbReference type="GO" id="GO:0004826">
    <property type="term" value="F:phenylalanine-tRNA ligase activity"/>
    <property type="evidence" value="ECO:0007669"/>
    <property type="project" value="UniProtKB-UniRule"/>
</dbReference>
<dbReference type="InterPro" id="IPR022911">
    <property type="entry name" value="Phe_tRNA_ligase_alpha1_bac"/>
</dbReference>
<organism evidence="15 16">
    <name type="scientific">Flavobacterium bizetiae</name>
    <dbReference type="NCBI Taxonomy" id="2704140"/>
    <lineage>
        <taxon>Bacteria</taxon>
        <taxon>Pseudomonadati</taxon>
        <taxon>Bacteroidota</taxon>
        <taxon>Flavobacteriia</taxon>
        <taxon>Flavobacteriales</taxon>
        <taxon>Flavobacteriaceae</taxon>
        <taxon>Flavobacterium</taxon>
    </lineage>
</organism>
<dbReference type="NCBIfam" id="TIGR00468">
    <property type="entry name" value="pheS"/>
    <property type="match status" value="1"/>
</dbReference>
<dbReference type="InterPro" id="IPR006195">
    <property type="entry name" value="aa-tRNA-synth_II"/>
</dbReference>
<evidence type="ECO:0000259" key="14">
    <source>
        <dbReference type="PROSITE" id="PS50862"/>
    </source>
</evidence>
<dbReference type="InterPro" id="IPR002319">
    <property type="entry name" value="Phenylalanyl-tRNA_Synthase"/>
</dbReference>
<dbReference type="EC" id="6.1.1.20" evidence="13"/>
<dbReference type="Pfam" id="PF01409">
    <property type="entry name" value="tRNA-synt_2d"/>
    <property type="match status" value="1"/>
</dbReference>
<evidence type="ECO:0000313" key="16">
    <source>
        <dbReference type="Proteomes" id="UP000479938"/>
    </source>
</evidence>
<evidence type="ECO:0000256" key="6">
    <source>
        <dbReference type="ARBA" id="ARBA00022723"/>
    </source>
</evidence>
<dbReference type="AlphaFoldDB" id="A0A6J4G646"/>
<evidence type="ECO:0000256" key="5">
    <source>
        <dbReference type="ARBA" id="ARBA00022598"/>
    </source>
</evidence>
<keyword evidence="16" id="KW-1185">Reference proteome</keyword>
<dbReference type="CDD" id="cd00496">
    <property type="entry name" value="PheRS_alpha_core"/>
    <property type="match status" value="1"/>
</dbReference>
<keyword evidence="8 13" id="KW-0067">ATP-binding</keyword>
<comment type="subcellular location">
    <subcellularLocation>
        <location evidence="1 13">Cytoplasm</location>
    </subcellularLocation>
</comment>
<keyword evidence="11 13" id="KW-0030">Aminoacyl-tRNA synthetase</keyword>
<dbReference type="Proteomes" id="UP000479938">
    <property type="component" value="Unassembled WGS sequence"/>
</dbReference>
<accession>A0A6J4G646</accession>
<evidence type="ECO:0000256" key="11">
    <source>
        <dbReference type="ARBA" id="ARBA00023146"/>
    </source>
</evidence>
<dbReference type="InterPro" id="IPR004188">
    <property type="entry name" value="Phe-tRNA_ligase_II_N"/>
</dbReference>
<evidence type="ECO:0000256" key="12">
    <source>
        <dbReference type="ARBA" id="ARBA00049255"/>
    </source>
</evidence>
<dbReference type="SUPFAM" id="SSF55681">
    <property type="entry name" value="Class II aaRS and biotin synthetases"/>
    <property type="match status" value="1"/>
</dbReference>
<dbReference type="PANTHER" id="PTHR11538">
    <property type="entry name" value="PHENYLALANYL-TRNA SYNTHETASE"/>
    <property type="match status" value="1"/>
</dbReference>
<keyword evidence="10 13" id="KW-0648">Protein biosynthesis</keyword>
<evidence type="ECO:0000256" key="9">
    <source>
        <dbReference type="ARBA" id="ARBA00022842"/>
    </source>
</evidence>
<evidence type="ECO:0000256" key="10">
    <source>
        <dbReference type="ARBA" id="ARBA00022917"/>
    </source>
</evidence>
<evidence type="ECO:0000256" key="4">
    <source>
        <dbReference type="ARBA" id="ARBA00022490"/>
    </source>
</evidence>
<evidence type="ECO:0000256" key="8">
    <source>
        <dbReference type="ARBA" id="ARBA00022840"/>
    </source>
</evidence>
<comment type="subunit">
    <text evidence="3 13">Tetramer of two alpha and two beta subunits.</text>
</comment>
<evidence type="ECO:0000313" key="15">
    <source>
        <dbReference type="EMBL" id="CAA9194216.1"/>
    </source>
</evidence>
<reference evidence="15 16" key="1">
    <citation type="submission" date="2020-02" db="EMBL/GenBank/DDBJ databases">
        <authorList>
            <person name="Criscuolo A."/>
        </authorList>
    </citation>
    <scope>NUCLEOTIDE SEQUENCE [LARGE SCALE GENOMIC DNA]</scope>
    <source>
        <strain evidence="15">CIP105534</strain>
    </source>
</reference>
<evidence type="ECO:0000256" key="3">
    <source>
        <dbReference type="ARBA" id="ARBA00011209"/>
    </source>
</evidence>
<dbReference type="PANTHER" id="PTHR11538:SF41">
    <property type="entry name" value="PHENYLALANINE--TRNA LIGASE, MITOCHONDRIAL"/>
    <property type="match status" value="1"/>
</dbReference>
<dbReference type="EMBL" id="CADCSU010000015">
    <property type="protein sequence ID" value="CAA9194216.1"/>
    <property type="molecule type" value="Genomic_DNA"/>
</dbReference>
<evidence type="ECO:0000256" key="7">
    <source>
        <dbReference type="ARBA" id="ARBA00022741"/>
    </source>
</evidence>
<comment type="similarity">
    <text evidence="2 13">Belongs to the class-II aminoacyl-tRNA synthetase family. Phe-tRNA synthetase alpha subunit type 1 subfamily.</text>
</comment>
<dbReference type="Gene3D" id="3.30.930.10">
    <property type="entry name" value="Bira Bifunctional Protein, Domain 2"/>
    <property type="match status" value="1"/>
</dbReference>
<keyword evidence="5 13" id="KW-0436">Ligase</keyword>
<dbReference type="GO" id="GO:0000287">
    <property type="term" value="F:magnesium ion binding"/>
    <property type="evidence" value="ECO:0007669"/>
    <property type="project" value="UniProtKB-UniRule"/>
</dbReference>
<evidence type="ECO:0000256" key="13">
    <source>
        <dbReference type="HAMAP-Rule" id="MF_00281"/>
    </source>
</evidence>
<protein>
    <recommendedName>
        <fullName evidence="13">Phenylalanine--tRNA ligase alpha subunit</fullName>
        <ecNumber evidence="13">6.1.1.20</ecNumber>
    </recommendedName>
    <alternativeName>
        <fullName evidence="13">Phenylalanyl-tRNA synthetase alpha subunit</fullName>
        <shortName evidence="13">PheRS</shortName>
    </alternativeName>
</protein>
<dbReference type="SUPFAM" id="SSF46589">
    <property type="entry name" value="tRNA-binding arm"/>
    <property type="match status" value="1"/>
</dbReference>
<dbReference type="InterPro" id="IPR045864">
    <property type="entry name" value="aa-tRNA-synth_II/BPL/LPL"/>
</dbReference>
<evidence type="ECO:0000256" key="2">
    <source>
        <dbReference type="ARBA" id="ARBA00010207"/>
    </source>
</evidence>
<dbReference type="InterPro" id="IPR010978">
    <property type="entry name" value="tRNA-bd_arm"/>
</dbReference>
<dbReference type="GO" id="GO:0005524">
    <property type="term" value="F:ATP binding"/>
    <property type="evidence" value="ECO:0007669"/>
    <property type="project" value="UniProtKB-UniRule"/>
</dbReference>
<dbReference type="InterPro" id="IPR004529">
    <property type="entry name" value="Phe-tRNA-synth_IIc_asu"/>
</dbReference>
<dbReference type="RefSeq" id="WP_173968616.1">
    <property type="nucleotide sequence ID" value="NZ_CADCSU010000015.1"/>
</dbReference>
<dbReference type="Pfam" id="PF02912">
    <property type="entry name" value="Phe_tRNA-synt_N"/>
    <property type="match status" value="1"/>
</dbReference>
<evidence type="ECO:0000256" key="1">
    <source>
        <dbReference type="ARBA" id="ARBA00004496"/>
    </source>
</evidence>
<proteinExistence type="inferred from homology"/>
<sequence length="339" mass="39179">MIDKIKQHIEEAKAFNDKNKESLEQFRIKYLGSKGLLKELFSEFKNIPNDQKKDFGQVINTLKAVAEEKVRVIQEELESKQEVKGMFGDLTRAAEPVIIGSRHPISIVKNQIIDIFANIGFNVSEGPEIEDDWHNFTALNLPEYHPARDMQDTFFIQTNPDVLLRTHTSSVQVRYMENHKPPIRTISPGRVFRNEAISSRSHCIFHQIEGLYIDKDVSFADLKQTLLYFTKEMFGKSKIRLRPSYFPFTEPSAEIDIYWGLKTETDYRITKGTGWLEIGGCGMVDPNVLKNCDINPDEFNGFAFGMGVERIAMLLYQIGDIRMFYENDVRFLEQFKANI</sequence>
<feature type="domain" description="Aminoacyl-transfer RNA synthetases class-II family profile" evidence="14">
    <location>
        <begin position="108"/>
        <end position="326"/>
    </location>
</feature>
<keyword evidence="4 13" id="KW-0963">Cytoplasm</keyword>
<dbReference type="HAMAP" id="MF_00281">
    <property type="entry name" value="Phe_tRNA_synth_alpha1"/>
    <property type="match status" value="1"/>
</dbReference>